<comment type="catalytic activity">
    <reaction evidence="4 5">
        <text>L-tyrosyl-[protein] + 3'-phosphoadenylyl sulfate = O-sulfo-L-tyrosine-[protein] + adenosine 3',5'-bisphosphate + H(+)</text>
        <dbReference type="Rhea" id="RHEA:16801"/>
        <dbReference type="Rhea" id="RHEA-COMP:10136"/>
        <dbReference type="Rhea" id="RHEA-COMP:11688"/>
        <dbReference type="ChEBI" id="CHEBI:15378"/>
        <dbReference type="ChEBI" id="CHEBI:46858"/>
        <dbReference type="ChEBI" id="CHEBI:58339"/>
        <dbReference type="ChEBI" id="CHEBI:58343"/>
        <dbReference type="ChEBI" id="CHEBI:65286"/>
        <dbReference type="EC" id="2.8.2.20"/>
    </reaction>
</comment>
<evidence type="ECO:0000313" key="7">
    <source>
        <dbReference type="WBParaSite" id="SMTH1_60760.1"/>
    </source>
</evidence>
<proteinExistence type="inferred from homology"/>
<protein>
    <recommendedName>
        <fullName evidence="2 5">Protein-tyrosine sulfotransferase</fullName>
        <ecNumber evidence="2 5">2.8.2.20</ecNumber>
    </recommendedName>
</protein>
<dbReference type="PANTHER" id="PTHR12788:SF10">
    <property type="entry name" value="PROTEIN-TYROSINE SULFOTRANSFERASE"/>
    <property type="match status" value="1"/>
</dbReference>
<evidence type="ECO:0000256" key="3">
    <source>
        <dbReference type="ARBA" id="ARBA00022679"/>
    </source>
</evidence>
<sequence length="208" mass="23575">MERLVESGITATVLNNAVAAFIATIIKEMGPRTPRLCHNDLESFDYLEDLNILFPKGKFIHIVQDGRATIASEIARNINSNYTSENITEAILTWDDVTTQILEDCENIGSGKCLTVRYECLVLNPLREIQKVLHFLELPWDEKLLKYGTDSSRTDQLIHNNSLDAWSKANSLLSEEHIEFMNENCLALKQLGYLTDEIPPNYATICNI</sequence>
<evidence type="ECO:0000256" key="1">
    <source>
        <dbReference type="ARBA" id="ARBA00009988"/>
    </source>
</evidence>
<dbReference type="Pfam" id="PF13469">
    <property type="entry name" value="Sulfotransfer_3"/>
    <property type="match status" value="1"/>
</dbReference>
<comment type="function">
    <text evidence="5">Catalyzes the O-sulfation of tyrosine residues within acidic motifs of polypeptides, using 3'-phosphoadenylyl sulfate (PAPS) as cosubstrate.</text>
</comment>
<reference evidence="7" key="1">
    <citation type="submission" date="2023-11" db="UniProtKB">
        <authorList>
            <consortium name="WormBaseParasite"/>
        </authorList>
    </citation>
    <scope>IDENTIFICATION</scope>
</reference>
<evidence type="ECO:0000256" key="2">
    <source>
        <dbReference type="ARBA" id="ARBA00013262"/>
    </source>
</evidence>
<dbReference type="InterPro" id="IPR026634">
    <property type="entry name" value="TPST-like"/>
</dbReference>
<dbReference type="PANTHER" id="PTHR12788">
    <property type="entry name" value="PROTEIN-TYROSINE SULFOTRANSFERASE 2"/>
    <property type="match status" value="1"/>
</dbReference>
<organism evidence="6 7">
    <name type="scientific">Schistosoma mattheei</name>
    <dbReference type="NCBI Taxonomy" id="31246"/>
    <lineage>
        <taxon>Eukaryota</taxon>
        <taxon>Metazoa</taxon>
        <taxon>Spiralia</taxon>
        <taxon>Lophotrochozoa</taxon>
        <taxon>Platyhelminthes</taxon>
        <taxon>Trematoda</taxon>
        <taxon>Digenea</taxon>
        <taxon>Strigeidida</taxon>
        <taxon>Schistosomatoidea</taxon>
        <taxon>Schistosomatidae</taxon>
        <taxon>Schistosoma</taxon>
    </lineage>
</organism>
<dbReference type="AlphaFoldDB" id="A0AA85BMR2"/>
<evidence type="ECO:0000313" key="6">
    <source>
        <dbReference type="Proteomes" id="UP000050791"/>
    </source>
</evidence>
<accession>A0AA85BMR2</accession>
<dbReference type="WBParaSite" id="SMTH1_60760.1">
    <property type="protein sequence ID" value="SMTH1_60760.1"/>
    <property type="gene ID" value="SMTH1_60760"/>
</dbReference>
<evidence type="ECO:0000256" key="5">
    <source>
        <dbReference type="RuleBase" id="RU365018"/>
    </source>
</evidence>
<name>A0AA85BMR2_9TREM</name>
<evidence type="ECO:0000256" key="4">
    <source>
        <dbReference type="ARBA" id="ARBA00048460"/>
    </source>
</evidence>
<keyword evidence="3 5" id="KW-0808">Transferase</keyword>
<dbReference type="SUPFAM" id="SSF52540">
    <property type="entry name" value="P-loop containing nucleoside triphosphate hydrolases"/>
    <property type="match status" value="1"/>
</dbReference>
<dbReference type="Gene3D" id="3.40.50.300">
    <property type="entry name" value="P-loop containing nucleotide triphosphate hydrolases"/>
    <property type="match status" value="1"/>
</dbReference>
<dbReference type="EC" id="2.8.2.20" evidence="2 5"/>
<dbReference type="GO" id="GO:0008476">
    <property type="term" value="F:protein-tyrosine sulfotransferase activity"/>
    <property type="evidence" value="ECO:0007669"/>
    <property type="project" value="UniProtKB-EC"/>
</dbReference>
<dbReference type="GO" id="GO:0005794">
    <property type="term" value="C:Golgi apparatus"/>
    <property type="evidence" value="ECO:0007669"/>
    <property type="project" value="UniProtKB-ARBA"/>
</dbReference>
<dbReference type="InterPro" id="IPR027417">
    <property type="entry name" value="P-loop_NTPase"/>
</dbReference>
<dbReference type="Proteomes" id="UP000050791">
    <property type="component" value="Unassembled WGS sequence"/>
</dbReference>
<comment type="similarity">
    <text evidence="1 5">Belongs to the protein sulfotransferase family.</text>
</comment>